<evidence type="ECO:0000313" key="2">
    <source>
        <dbReference type="Proteomes" id="UP000660265"/>
    </source>
</evidence>
<dbReference type="RefSeq" id="WP_189106866.1">
    <property type="nucleotide sequence ID" value="NZ_BMMV01000005.1"/>
</dbReference>
<sequence>MTDIPEATCQAVRYEVSILPEGDINRHVFNIDVEYRGDGKWAVTRNGWCLGADGTWAHGVKPYDRGDDWLAAHRFDLDTALRLAREHAPHVVVNGITALDAYRRTHPTT</sequence>
<dbReference type="EMBL" id="BMMV01000005">
    <property type="protein sequence ID" value="GGJ87173.1"/>
    <property type="molecule type" value="Genomic_DNA"/>
</dbReference>
<accession>A0ABQ2E1D7</accession>
<comment type="caution">
    <text evidence="1">The sequence shown here is derived from an EMBL/GenBank/DDBJ whole genome shotgun (WGS) entry which is preliminary data.</text>
</comment>
<protein>
    <submittedName>
        <fullName evidence="1">Uncharacterized protein</fullName>
    </submittedName>
</protein>
<organism evidence="1 2">
    <name type="scientific">Streptomyces camponoticapitis</name>
    <dbReference type="NCBI Taxonomy" id="1616125"/>
    <lineage>
        <taxon>Bacteria</taxon>
        <taxon>Bacillati</taxon>
        <taxon>Actinomycetota</taxon>
        <taxon>Actinomycetes</taxon>
        <taxon>Kitasatosporales</taxon>
        <taxon>Streptomycetaceae</taxon>
        <taxon>Streptomyces</taxon>
    </lineage>
</organism>
<dbReference type="Proteomes" id="UP000660265">
    <property type="component" value="Unassembled WGS sequence"/>
</dbReference>
<gene>
    <name evidence="1" type="ORF">GCM10011583_18390</name>
</gene>
<reference evidence="2" key="1">
    <citation type="journal article" date="2019" name="Int. J. Syst. Evol. Microbiol.">
        <title>The Global Catalogue of Microorganisms (GCM) 10K type strain sequencing project: providing services to taxonomists for standard genome sequencing and annotation.</title>
        <authorList>
            <consortium name="The Broad Institute Genomics Platform"/>
            <consortium name="The Broad Institute Genome Sequencing Center for Infectious Disease"/>
            <person name="Wu L."/>
            <person name="Ma J."/>
        </authorList>
    </citation>
    <scope>NUCLEOTIDE SEQUENCE [LARGE SCALE GENOMIC DNA]</scope>
    <source>
        <strain evidence="2">CGMCC 4.7275</strain>
    </source>
</reference>
<keyword evidence="2" id="KW-1185">Reference proteome</keyword>
<proteinExistence type="predicted"/>
<evidence type="ECO:0000313" key="1">
    <source>
        <dbReference type="EMBL" id="GGJ87173.1"/>
    </source>
</evidence>
<name>A0ABQ2E1D7_9ACTN</name>